<dbReference type="GO" id="GO:0003677">
    <property type="term" value="F:DNA binding"/>
    <property type="evidence" value="ECO:0007669"/>
    <property type="project" value="UniProtKB-KW"/>
</dbReference>
<dbReference type="Pfam" id="PF00155">
    <property type="entry name" value="Aminotran_1_2"/>
    <property type="match status" value="1"/>
</dbReference>
<evidence type="ECO:0000256" key="6">
    <source>
        <dbReference type="SAM" id="MobiDB-lite"/>
    </source>
</evidence>
<dbReference type="PROSITE" id="PS50949">
    <property type="entry name" value="HTH_GNTR"/>
    <property type="match status" value="1"/>
</dbReference>
<feature type="region of interest" description="Disordered" evidence="6">
    <location>
        <begin position="477"/>
        <end position="496"/>
    </location>
</feature>
<organism evidence="8 9">
    <name type="scientific">Sphaerotilus uruguayifluvii</name>
    <dbReference type="NCBI Taxonomy" id="2735897"/>
    <lineage>
        <taxon>Bacteria</taxon>
        <taxon>Pseudomonadati</taxon>
        <taxon>Pseudomonadota</taxon>
        <taxon>Betaproteobacteria</taxon>
        <taxon>Burkholderiales</taxon>
        <taxon>Sphaerotilaceae</taxon>
        <taxon>Sphaerotilus</taxon>
    </lineage>
</organism>
<dbReference type="InterPro" id="IPR036390">
    <property type="entry name" value="WH_DNA-bd_sf"/>
</dbReference>
<dbReference type="InterPro" id="IPR000524">
    <property type="entry name" value="Tscrpt_reg_HTH_GntR"/>
</dbReference>
<evidence type="ECO:0000256" key="1">
    <source>
        <dbReference type="ARBA" id="ARBA00005384"/>
    </source>
</evidence>
<dbReference type="InterPro" id="IPR015421">
    <property type="entry name" value="PyrdxlP-dep_Trfase_major"/>
</dbReference>
<feature type="compositionally biased region" description="Polar residues" evidence="6">
    <location>
        <begin position="486"/>
        <end position="496"/>
    </location>
</feature>
<dbReference type="PANTHER" id="PTHR46577:SF2">
    <property type="entry name" value="TRANSCRIPTIONAL REGULATORY PROTEIN"/>
    <property type="match status" value="1"/>
</dbReference>
<dbReference type="Gene3D" id="3.90.1150.10">
    <property type="entry name" value="Aspartate Aminotransferase, domain 1"/>
    <property type="match status" value="1"/>
</dbReference>
<keyword evidence="5" id="KW-0804">Transcription</keyword>
<feature type="domain" description="HTH gntR-type" evidence="7">
    <location>
        <begin position="1"/>
        <end position="69"/>
    </location>
</feature>
<gene>
    <name evidence="8" type="ORF">HNQ01_001850</name>
</gene>
<dbReference type="InterPro" id="IPR051446">
    <property type="entry name" value="HTH_trans_reg/aminotransferase"/>
</dbReference>
<name>A0ABX2G226_9BURK</name>
<dbReference type="RefSeq" id="WP_173805096.1">
    <property type="nucleotide sequence ID" value="NZ_JABSNM010000007.1"/>
</dbReference>
<proteinExistence type="inferred from homology"/>
<keyword evidence="9" id="KW-1185">Reference proteome</keyword>
<dbReference type="SUPFAM" id="SSF53383">
    <property type="entry name" value="PLP-dependent transferases"/>
    <property type="match status" value="1"/>
</dbReference>
<keyword evidence="4 8" id="KW-0238">DNA-binding</keyword>
<dbReference type="InterPro" id="IPR015424">
    <property type="entry name" value="PyrdxlP-dep_Trfase"/>
</dbReference>
<dbReference type="InterPro" id="IPR036388">
    <property type="entry name" value="WH-like_DNA-bd_sf"/>
</dbReference>
<evidence type="ECO:0000256" key="4">
    <source>
        <dbReference type="ARBA" id="ARBA00023125"/>
    </source>
</evidence>
<keyword evidence="2" id="KW-0663">Pyridoxal phosphate</keyword>
<protein>
    <submittedName>
        <fullName evidence="8">DNA-binding transcriptional MocR family regulator</fullName>
    </submittedName>
</protein>
<dbReference type="CDD" id="cd07377">
    <property type="entry name" value="WHTH_GntR"/>
    <property type="match status" value="1"/>
</dbReference>
<comment type="similarity">
    <text evidence="1">In the C-terminal section; belongs to the class-I pyridoxal-phosphate-dependent aminotransferase family.</text>
</comment>
<dbReference type="InterPro" id="IPR004839">
    <property type="entry name" value="Aminotransferase_I/II_large"/>
</dbReference>
<dbReference type="InterPro" id="IPR015422">
    <property type="entry name" value="PyrdxlP-dep_Trfase_small"/>
</dbReference>
<keyword evidence="3" id="KW-0805">Transcription regulation</keyword>
<evidence type="ECO:0000256" key="3">
    <source>
        <dbReference type="ARBA" id="ARBA00023015"/>
    </source>
</evidence>
<dbReference type="EMBL" id="JABSNM010000007">
    <property type="protein sequence ID" value="NRT56114.1"/>
    <property type="molecule type" value="Genomic_DNA"/>
</dbReference>
<dbReference type="Gene3D" id="3.40.640.10">
    <property type="entry name" value="Type I PLP-dependent aspartate aminotransferase-like (Major domain)"/>
    <property type="match status" value="1"/>
</dbReference>
<evidence type="ECO:0000256" key="2">
    <source>
        <dbReference type="ARBA" id="ARBA00022898"/>
    </source>
</evidence>
<comment type="caution">
    <text evidence="8">The sequence shown here is derived from an EMBL/GenBank/DDBJ whole genome shotgun (WGS) entry which is preliminary data.</text>
</comment>
<sequence>MPLYTDLADELADAIRRGALRPGERLPSVRQARASRQVSAATVFQAYDLLESRGLIESRPRSGFFVRAARASSAAEPQAAPASPEATEVSIGDLVMQVLGSTRDRDVVPLGSAFPSPRLFPLRELARCGARALRALDPDRLLEDLSAGNERLRHQIARRQALAGIAVDPDEIVITHGAMEALDLSLRLLTRPGDIVAVESPTFYAALQALERHGLRAVELPTDPRDGVDPDALARVLERHRVAACWLMPNFQNPLGSLMPEERKRALVAWLAQHGVPLIEDDVYGELHHGSRRPLPAKAFDTAGEVLHCTSFSKCLAPGYRVGWVAAGRHAPALRRLKTLTSLATAVPSQLAIAEYLAQGGFDRHLRGLRRQLAVQQAQMHAQVEALFPAGTRLARPQGGYFLWVELPEGGDSLALQAQAATLGISLAPGALFSASGADRRLRRGLRLNFGHAPNDARIAPALEALGRLCSPIRGTHRSGTRATAVESTTAVQTPR</sequence>
<dbReference type="CDD" id="cd00609">
    <property type="entry name" value="AAT_like"/>
    <property type="match status" value="1"/>
</dbReference>
<dbReference type="SMART" id="SM00345">
    <property type="entry name" value="HTH_GNTR"/>
    <property type="match status" value="1"/>
</dbReference>
<dbReference type="Proteomes" id="UP001516061">
    <property type="component" value="Unassembled WGS sequence"/>
</dbReference>
<dbReference type="Pfam" id="PF00392">
    <property type="entry name" value="GntR"/>
    <property type="match status" value="1"/>
</dbReference>
<evidence type="ECO:0000256" key="5">
    <source>
        <dbReference type="ARBA" id="ARBA00023163"/>
    </source>
</evidence>
<evidence type="ECO:0000313" key="9">
    <source>
        <dbReference type="Proteomes" id="UP001516061"/>
    </source>
</evidence>
<accession>A0ABX2G226</accession>
<evidence type="ECO:0000259" key="7">
    <source>
        <dbReference type="PROSITE" id="PS50949"/>
    </source>
</evidence>
<dbReference type="SUPFAM" id="SSF46785">
    <property type="entry name" value="Winged helix' DNA-binding domain"/>
    <property type="match status" value="1"/>
</dbReference>
<reference evidence="8 9" key="1">
    <citation type="submission" date="2020-05" db="EMBL/GenBank/DDBJ databases">
        <title>Genomic Encyclopedia of Type Strains, Phase IV (KMG-V): Genome sequencing to study the core and pangenomes of soil and plant-associated prokaryotes.</title>
        <authorList>
            <person name="Whitman W."/>
        </authorList>
    </citation>
    <scope>NUCLEOTIDE SEQUENCE [LARGE SCALE GENOMIC DNA]</scope>
    <source>
        <strain evidence="8 9">C29</strain>
    </source>
</reference>
<evidence type="ECO:0000313" key="8">
    <source>
        <dbReference type="EMBL" id="NRT56114.1"/>
    </source>
</evidence>
<dbReference type="PANTHER" id="PTHR46577">
    <property type="entry name" value="HTH-TYPE TRANSCRIPTIONAL REGULATORY PROTEIN GABR"/>
    <property type="match status" value="1"/>
</dbReference>
<dbReference type="Gene3D" id="1.10.10.10">
    <property type="entry name" value="Winged helix-like DNA-binding domain superfamily/Winged helix DNA-binding domain"/>
    <property type="match status" value="1"/>
</dbReference>